<organism evidence="1 2">
    <name type="scientific">Trichonephila inaurata madagascariensis</name>
    <dbReference type="NCBI Taxonomy" id="2747483"/>
    <lineage>
        <taxon>Eukaryota</taxon>
        <taxon>Metazoa</taxon>
        <taxon>Ecdysozoa</taxon>
        <taxon>Arthropoda</taxon>
        <taxon>Chelicerata</taxon>
        <taxon>Arachnida</taxon>
        <taxon>Araneae</taxon>
        <taxon>Araneomorphae</taxon>
        <taxon>Entelegynae</taxon>
        <taxon>Araneoidea</taxon>
        <taxon>Nephilidae</taxon>
        <taxon>Trichonephila</taxon>
        <taxon>Trichonephila inaurata</taxon>
    </lineage>
</organism>
<sequence length="80" mass="8760">MVAKCPSTSFTKSIVPLGLQSSGSKNLPCRGAGASISIKTQRPRFQRDQSELVFVTRLWFKSANSPENNPHPSSKSDVHM</sequence>
<comment type="caution">
    <text evidence="1">The sequence shown here is derived from an EMBL/GenBank/DDBJ whole genome shotgun (WGS) entry which is preliminary data.</text>
</comment>
<gene>
    <name evidence="1" type="ORF">TNIN_141691</name>
</gene>
<dbReference type="AlphaFoldDB" id="A0A8X6XFN8"/>
<keyword evidence="2" id="KW-1185">Reference proteome</keyword>
<name>A0A8X6XFN8_9ARAC</name>
<reference evidence="1" key="1">
    <citation type="submission" date="2020-08" db="EMBL/GenBank/DDBJ databases">
        <title>Multicomponent nature underlies the extraordinary mechanical properties of spider dragline silk.</title>
        <authorList>
            <person name="Kono N."/>
            <person name="Nakamura H."/>
            <person name="Mori M."/>
            <person name="Yoshida Y."/>
            <person name="Ohtoshi R."/>
            <person name="Malay A.D."/>
            <person name="Moran D.A.P."/>
            <person name="Tomita M."/>
            <person name="Numata K."/>
            <person name="Arakawa K."/>
        </authorList>
    </citation>
    <scope>NUCLEOTIDE SEQUENCE</scope>
</reference>
<evidence type="ECO:0000313" key="2">
    <source>
        <dbReference type="Proteomes" id="UP000886998"/>
    </source>
</evidence>
<protein>
    <submittedName>
        <fullName evidence="1">Uncharacterized protein</fullName>
    </submittedName>
</protein>
<accession>A0A8X6XFN8</accession>
<proteinExistence type="predicted"/>
<dbReference type="EMBL" id="BMAV01008987">
    <property type="protein sequence ID" value="GFY52958.1"/>
    <property type="molecule type" value="Genomic_DNA"/>
</dbReference>
<dbReference type="Proteomes" id="UP000886998">
    <property type="component" value="Unassembled WGS sequence"/>
</dbReference>
<evidence type="ECO:0000313" key="1">
    <source>
        <dbReference type="EMBL" id="GFY52958.1"/>
    </source>
</evidence>